<evidence type="ECO:0000259" key="1">
    <source>
        <dbReference type="Pfam" id="PF02627"/>
    </source>
</evidence>
<organism evidence="2 3">
    <name type="scientific">Streptomyces asoensis</name>
    <dbReference type="NCBI Taxonomy" id="249586"/>
    <lineage>
        <taxon>Bacteria</taxon>
        <taxon>Bacillati</taxon>
        <taxon>Actinomycetota</taxon>
        <taxon>Actinomycetes</taxon>
        <taxon>Kitasatosporales</taxon>
        <taxon>Streptomycetaceae</taxon>
        <taxon>Streptomyces</taxon>
    </lineage>
</organism>
<feature type="domain" description="Carboxymuconolactone decarboxylase-like" evidence="1">
    <location>
        <begin position="46"/>
        <end position="124"/>
    </location>
</feature>
<reference evidence="2" key="1">
    <citation type="submission" date="2020-03" db="EMBL/GenBank/DDBJ databases">
        <title>Molecular networking-based the target discovery of potent antiproliferative macrolactams: 5/6/7/16 polycyclic ansamycins and glycosylated trienomycin from Streptomyces cacaoi subsp. asoensis.</title>
        <authorList>
            <person name="Liu L.-L."/>
        </authorList>
    </citation>
    <scope>NUCLEOTIDE SEQUENCE [LARGE SCALE GENOMIC DNA]</scope>
    <source>
        <strain evidence="2">H2S5</strain>
    </source>
</reference>
<dbReference type="GO" id="GO:0051920">
    <property type="term" value="F:peroxiredoxin activity"/>
    <property type="evidence" value="ECO:0007669"/>
    <property type="project" value="InterPro"/>
</dbReference>
<dbReference type="PANTHER" id="PTHR34846:SF11">
    <property type="entry name" value="4-CARBOXYMUCONOLACTONE DECARBOXYLASE FAMILY PROTEIN (AFU_ORTHOLOGUE AFUA_6G11590)"/>
    <property type="match status" value="1"/>
</dbReference>
<dbReference type="Proteomes" id="UP000502665">
    <property type="component" value="Chromosome"/>
</dbReference>
<protein>
    <submittedName>
        <fullName evidence="2">Carboxymuconolactone decarboxylase family protein</fullName>
    </submittedName>
</protein>
<proteinExistence type="predicted"/>
<sequence>MARVPYLHREDADASQKPLYDRLEAERKVPTANIFLALANAPTQLDGFLTYANSLRAADLSPKLRELAILTVGHATRSAYEVAHHQSHGLGAGLTEKQLAAVADFETSDLFDATEKAVMRLAKESTLLVDVSEETWRAAAGHLTDKQMVELSLSIAWYNSGVRIMGLLGIDLEENYPNPFPNSQNSAS</sequence>
<accession>A0A6M4XE64</accession>
<dbReference type="PANTHER" id="PTHR34846">
    <property type="entry name" value="4-CARBOXYMUCONOLACTONE DECARBOXYLASE FAMILY PROTEIN (AFU_ORTHOLOGUE AFUA_6G11590)"/>
    <property type="match status" value="1"/>
</dbReference>
<dbReference type="AlphaFoldDB" id="A0A6M4XE64"/>
<evidence type="ECO:0000313" key="2">
    <source>
        <dbReference type="EMBL" id="QJT06383.1"/>
    </source>
</evidence>
<dbReference type="InterPro" id="IPR029032">
    <property type="entry name" value="AhpD-like"/>
</dbReference>
<dbReference type="InterPro" id="IPR003779">
    <property type="entry name" value="CMD-like"/>
</dbReference>
<dbReference type="Gene3D" id="1.20.1290.10">
    <property type="entry name" value="AhpD-like"/>
    <property type="match status" value="1"/>
</dbReference>
<dbReference type="EMBL" id="CP049838">
    <property type="protein sequence ID" value="QJT06383.1"/>
    <property type="molecule type" value="Genomic_DNA"/>
</dbReference>
<dbReference type="SUPFAM" id="SSF69118">
    <property type="entry name" value="AhpD-like"/>
    <property type="match status" value="1"/>
</dbReference>
<dbReference type="RefSeq" id="WP_171401695.1">
    <property type="nucleotide sequence ID" value="NZ_CP049838.1"/>
</dbReference>
<name>A0A6M4XE64_9ACTN</name>
<evidence type="ECO:0000313" key="3">
    <source>
        <dbReference type="Proteomes" id="UP000502665"/>
    </source>
</evidence>
<dbReference type="Pfam" id="PF02627">
    <property type="entry name" value="CMD"/>
    <property type="match status" value="1"/>
</dbReference>
<keyword evidence="3" id="KW-1185">Reference proteome</keyword>
<gene>
    <name evidence="2" type="ORF">G9272_43855</name>
</gene>